<accession>A0A2C5Y2D6</accession>
<gene>
    <name evidence="8" type="ORF">CDD82_7140</name>
</gene>
<dbReference type="Pfam" id="PF13450">
    <property type="entry name" value="NAD_binding_8"/>
    <property type="match status" value="1"/>
</dbReference>
<dbReference type="OrthoDB" id="66881at2759"/>
<dbReference type="FunFam" id="3.50.50.60:FF:000138">
    <property type="entry name" value="Flavin-containing monooxygenase"/>
    <property type="match status" value="1"/>
</dbReference>
<evidence type="ECO:0000313" key="8">
    <source>
        <dbReference type="EMBL" id="PHH82059.1"/>
    </source>
</evidence>
<evidence type="ECO:0000256" key="6">
    <source>
        <dbReference type="ARBA" id="ARBA00023002"/>
    </source>
</evidence>
<sequence>MDSSSPPSFHVKHIAIIGAGPTGLAAAKYLRAQSAFDSITIFEQQEQVGGVWNYSDAAPKIYQVPQEDPFQPPDSPIVCPTSETPLFLTPMYFDLHTNIPSTLMNFSDQSFPKDTNIFPSRQDIHQYLLDYAQDVRHLIKLCFQVVSLSLVRDNGKDSWRLRAQSTTDARVIDTIYDAVVIANGHYNLHFIPEIKNIKSFQEAHPTIITHSKQYRKADAFNGKKTIIVGNGPSGLDIAFQVNQTSKGKTLLSTRTATPADKLAHTACEEVPEIEEFLVEERGVRFKNGRVETEVDLIMFCTGFLFSYPFLHDLQRQLLSTGLGLHGLYQHLFCIRYPTLVFPVVALKVVPWPLAEAQAAVVAGVWSNNLKLPAVQEMQDWSKQLEIYKGQSLHLMDLFEDGLYMNSLHDWAVQANHLVKKPPRWNDEHFWIRGLYKEAKMLFEQQGGAAKSLAELGLIYSPEQSHGLS</sequence>
<dbReference type="InterPro" id="IPR020946">
    <property type="entry name" value="Flavin_mOase-like"/>
</dbReference>
<evidence type="ECO:0000256" key="3">
    <source>
        <dbReference type="ARBA" id="ARBA00022630"/>
    </source>
</evidence>
<comment type="cofactor">
    <cofactor evidence="1">
        <name>FAD</name>
        <dbReference type="ChEBI" id="CHEBI:57692"/>
    </cofactor>
</comment>
<dbReference type="Pfam" id="PF00743">
    <property type="entry name" value="FMO-like"/>
    <property type="match status" value="2"/>
</dbReference>
<keyword evidence="5" id="KW-0521">NADP</keyword>
<dbReference type="EMBL" id="NJEU01000080">
    <property type="protein sequence ID" value="PHH82059.1"/>
    <property type="molecule type" value="Genomic_DNA"/>
</dbReference>
<organism evidence="8 9">
    <name type="scientific">Ophiocordyceps australis</name>
    <dbReference type="NCBI Taxonomy" id="1399860"/>
    <lineage>
        <taxon>Eukaryota</taxon>
        <taxon>Fungi</taxon>
        <taxon>Dikarya</taxon>
        <taxon>Ascomycota</taxon>
        <taxon>Pezizomycotina</taxon>
        <taxon>Sordariomycetes</taxon>
        <taxon>Hypocreomycetidae</taxon>
        <taxon>Hypocreales</taxon>
        <taxon>Ophiocordycipitaceae</taxon>
        <taxon>Ophiocordyceps</taxon>
    </lineage>
</organism>
<dbReference type="GO" id="GO:0050660">
    <property type="term" value="F:flavin adenine dinucleotide binding"/>
    <property type="evidence" value="ECO:0007669"/>
    <property type="project" value="InterPro"/>
</dbReference>
<keyword evidence="6" id="KW-0560">Oxidoreductase</keyword>
<evidence type="ECO:0008006" key="10">
    <source>
        <dbReference type="Google" id="ProtNLM"/>
    </source>
</evidence>
<keyword evidence="9" id="KW-1185">Reference proteome</keyword>
<dbReference type="AlphaFoldDB" id="A0A2C5Y2D6"/>
<evidence type="ECO:0000256" key="7">
    <source>
        <dbReference type="ARBA" id="ARBA00023033"/>
    </source>
</evidence>
<reference evidence="8 9" key="1">
    <citation type="submission" date="2017-06" db="EMBL/GenBank/DDBJ databases">
        <title>Ant-infecting Ophiocordyceps genomes reveal a high diversity of potential behavioral manipulation genes and a possible major role for enterotoxins.</title>
        <authorList>
            <person name="De Bekker C."/>
            <person name="Evans H.C."/>
            <person name="Brachmann A."/>
            <person name="Hughes D.P."/>
        </authorList>
    </citation>
    <scope>NUCLEOTIDE SEQUENCE [LARGE SCALE GENOMIC DNA]</scope>
    <source>
        <strain evidence="8 9">1348a</strain>
    </source>
</reference>
<name>A0A2C5Y2D6_9HYPO</name>
<dbReference type="InterPro" id="IPR036188">
    <property type="entry name" value="FAD/NAD-bd_sf"/>
</dbReference>
<protein>
    <recommendedName>
        <fullName evidence="10">FAD/NAD(P)-binding domain-containing protein</fullName>
    </recommendedName>
</protein>
<dbReference type="PANTHER" id="PTHR23023">
    <property type="entry name" value="DIMETHYLANILINE MONOOXYGENASE"/>
    <property type="match status" value="1"/>
</dbReference>
<evidence type="ECO:0000256" key="5">
    <source>
        <dbReference type="ARBA" id="ARBA00022857"/>
    </source>
</evidence>
<evidence type="ECO:0000256" key="2">
    <source>
        <dbReference type="ARBA" id="ARBA00009183"/>
    </source>
</evidence>
<dbReference type="GO" id="GO:0004499">
    <property type="term" value="F:N,N-dimethylaniline monooxygenase activity"/>
    <property type="evidence" value="ECO:0007669"/>
    <property type="project" value="InterPro"/>
</dbReference>
<dbReference type="PRINTS" id="PR00370">
    <property type="entry name" value="FMOXYGENASE"/>
</dbReference>
<keyword evidence="4" id="KW-0274">FAD</keyword>
<dbReference type="GO" id="GO:0050661">
    <property type="term" value="F:NADP binding"/>
    <property type="evidence" value="ECO:0007669"/>
    <property type="project" value="InterPro"/>
</dbReference>
<comment type="caution">
    <text evidence="8">The sequence shown here is derived from an EMBL/GenBank/DDBJ whole genome shotgun (WGS) entry which is preliminary data.</text>
</comment>
<dbReference type="InterPro" id="IPR050346">
    <property type="entry name" value="FMO-like"/>
</dbReference>
<keyword evidence="3" id="KW-0285">Flavoprotein</keyword>
<dbReference type="SUPFAM" id="SSF51905">
    <property type="entry name" value="FAD/NAD(P)-binding domain"/>
    <property type="match status" value="2"/>
</dbReference>
<dbReference type="Gene3D" id="3.50.50.60">
    <property type="entry name" value="FAD/NAD(P)-binding domain"/>
    <property type="match status" value="2"/>
</dbReference>
<proteinExistence type="inferred from homology"/>
<dbReference type="Proteomes" id="UP000224854">
    <property type="component" value="Unassembled WGS sequence"/>
</dbReference>
<keyword evidence="7" id="KW-0503">Monooxygenase</keyword>
<dbReference type="InterPro" id="IPR000960">
    <property type="entry name" value="Flavin_mOase"/>
</dbReference>
<evidence type="ECO:0000256" key="1">
    <source>
        <dbReference type="ARBA" id="ARBA00001974"/>
    </source>
</evidence>
<evidence type="ECO:0000313" key="9">
    <source>
        <dbReference type="Proteomes" id="UP000224854"/>
    </source>
</evidence>
<comment type="similarity">
    <text evidence="2">Belongs to the FMO family.</text>
</comment>
<evidence type="ECO:0000256" key="4">
    <source>
        <dbReference type="ARBA" id="ARBA00022827"/>
    </source>
</evidence>